<proteinExistence type="predicted"/>
<evidence type="ECO:0000259" key="2">
    <source>
        <dbReference type="Pfam" id="PF07883"/>
    </source>
</evidence>
<protein>
    <submittedName>
        <fullName evidence="3">Cupin domain-containing protein</fullName>
    </submittedName>
</protein>
<dbReference type="InterPro" id="IPR014710">
    <property type="entry name" value="RmlC-like_jellyroll"/>
</dbReference>
<name>A0A6B8RDK7_9BACL</name>
<dbReference type="OrthoDB" id="9798709at2"/>
<evidence type="ECO:0000313" key="4">
    <source>
        <dbReference type="Proteomes" id="UP000426246"/>
    </source>
</evidence>
<dbReference type="EMBL" id="CP034235">
    <property type="protein sequence ID" value="QGQ94289.1"/>
    <property type="molecule type" value="Genomic_DNA"/>
</dbReference>
<accession>A0A6B8RDK7</accession>
<dbReference type="InterPro" id="IPR013096">
    <property type="entry name" value="Cupin_2"/>
</dbReference>
<gene>
    <name evidence="3" type="ORF">EHS13_04895</name>
</gene>
<feature type="domain" description="Cupin type-2" evidence="2">
    <location>
        <begin position="44"/>
        <end position="109"/>
    </location>
</feature>
<organism evidence="3 4">
    <name type="scientific">Paenibacillus psychroresistens</name>
    <dbReference type="NCBI Taxonomy" id="1778678"/>
    <lineage>
        <taxon>Bacteria</taxon>
        <taxon>Bacillati</taxon>
        <taxon>Bacillota</taxon>
        <taxon>Bacilli</taxon>
        <taxon>Bacillales</taxon>
        <taxon>Paenibacillaceae</taxon>
        <taxon>Paenibacillus</taxon>
    </lineage>
</organism>
<dbReference type="InterPro" id="IPR051610">
    <property type="entry name" value="GPI/OXD"/>
</dbReference>
<keyword evidence="4" id="KW-1185">Reference proteome</keyword>
<dbReference type="GO" id="GO:0046872">
    <property type="term" value="F:metal ion binding"/>
    <property type="evidence" value="ECO:0007669"/>
    <property type="project" value="UniProtKB-KW"/>
</dbReference>
<dbReference type="KEGG" id="ppsc:EHS13_04895"/>
<reference evidence="4" key="1">
    <citation type="submission" date="2018-11" db="EMBL/GenBank/DDBJ databases">
        <title>Complete genome sequence of Paenibacillus sp. ML311-T8.</title>
        <authorList>
            <person name="Nam Y.-D."/>
            <person name="Kang J."/>
            <person name="Chung W.-H."/>
            <person name="Park Y.S."/>
        </authorList>
    </citation>
    <scope>NUCLEOTIDE SEQUENCE [LARGE SCALE GENOMIC DNA]</scope>
    <source>
        <strain evidence="4">ML311-T8</strain>
    </source>
</reference>
<dbReference type="Pfam" id="PF07883">
    <property type="entry name" value="Cupin_2"/>
    <property type="match status" value="1"/>
</dbReference>
<sequence length="141" mass="15783">MGKGTVIKSAEVQTLYVDKTYSSKMLLDQTNSETKGIQINQGFISPGSKHADHYHHVDYDEVYLIMKGEAKVRLDGVETDLAAGDVVHIPGGTMHAIENKSDTEELVIFTAWSRHPEQGINPVYDMRVKAWGKSYKTIDEE</sequence>
<keyword evidence="1" id="KW-0479">Metal-binding</keyword>
<dbReference type="SUPFAM" id="SSF51182">
    <property type="entry name" value="RmlC-like cupins"/>
    <property type="match status" value="1"/>
</dbReference>
<dbReference type="PANTHER" id="PTHR35848">
    <property type="entry name" value="OXALATE-BINDING PROTEIN"/>
    <property type="match status" value="1"/>
</dbReference>
<evidence type="ECO:0000256" key="1">
    <source>
        <dbReference type="ARBA" id="ARBA00022723"/>
    </source>
</evidence>
<dbReference type="RefSeq" id="WP_155699290.1">
    <property type="nucleotide sequence ID" value="NZ_CP034235.1"/>
</dbReference>
<dbReference type="Gene3D" id="2.60.120.10">
    <property type="entry name" value="Jelly Rolls"/>
    <property type="match status" value="1"/>
</dbReference>
<evidence type="ECO:0000313" key="3">
    <source>
        <dbReference type="EMBL" id="QGQ94289.1"/>
    </source>
</evidence>
<dbReference type="Proteomes" id="UP000426246">
    <property type="component" value="Chromosome"/>
</dbReference>
<dbReference type="InterPro" id="IPR011051">
    <property type="entry name" value="RmlC_Cupin_sf"/>
</dbReference>
<dbReference type="PANTHER" id="PTHR35848:SF6">
    <property type="entry name" value="CUPIN TYPE-2 DOMAIN-CONTAINING PROTEIN"/>
    <property type="match status" value="1"/>
</dbReference>
<dbReference type="AlphaFoldDB" id="A0A6B8RDK7"/>